<gene>
    <name evidence="3" type="ORF">SAMN05192555_103165</name>
</gene>
<keyword evidence="2" id="KW-0732">Signal</keyword>
<feature type="signal peptide" evidence="2">
    <location>
        <begin position="1"/>
        <end position="26"/>
    </location>
</feature>
<feature type="chain" id="PRO_5011644120" description="Secreted protein" evidence="2">
    <location>
        <begin position="27"/>
        <end position="123"/>
    </location>
</feature>
<evidence type="ECO:0000256" key="1">
    <source>
        <dbReference type="SAM" id="MobiDB-lite"/>
    </source>
</evidence>
<dbReference type="RefSeq" id="WP_089657443.1">
    <property type="nucleotide sequence ID" value="NZ_FNGH01000003.1"/>
</dbReference>
<proteinExistence type="predicted"/>
<sequence length="123" mass="12920">MKYTTIIMQTITAGALVMGLAAQATAANATQVRFEVGSPALGGTQEGVHEYRVAAEDNPSSEHYGAGHYRTTFEVGSPALGGTREGVHRQRVEVEINQAADRDVAQSLHAGPSVDNPTQGTRG</sequence>
<feature type="region of interest" description="Disordered" evidence="1">
    <location>
        <begin position="100"/>
        <end position="123"/>
    </location>
</feature>
<evidence type="ECO:0000313" key="4">
    <source>
        <dbReference type="Proteomes" id="UP000199107"/>
    </source>
</evidence>
<evidence type="ECO:0000256" key="2">
    <source>
        <dbReference type="SAM" id="SignalP"/>
    </source>
</evidence>
<name>A0A1G9IFT4_9GAMM</name>
<evidence type="ECO:0008006" key="5">
    <source>
        <dbReference type="Google" id="ProtNLM"/>
    </source>
</evidence>
<evidence type="ECO:0000313" key="3">
    <source>
        <dbReference type="EMBL" id="SDL24138.1"/>
    </source>
</evidence>
<dbReference type="AlphaFoldDB" id="A0A1G9IFT4"/>
<accession>A0A1G9IFT4</accession>
<reference evidence="4" key="1">
    <citation type="submission" date="2016-10" db="EMBL/GenBank/DDBJ databases">
        <authorList>
            <person name="Varghese N."/>
            <person name="Submissions S."/>
        </authorList>
    </citation>
    <scope>NUCLEOTIDE SEQUENCE [LARGE SCALE GENOMIC DNA]</scope>
    <source>
        <strain evidence="4">AAP</strain>
    </source>
</reference>
<keyword evidence="4" id="KW-1185">Reference proteome</keyword>
<protein>
    <recommendedName>
        <fullName evidence="5">Secreted protein</fullName>
    </recommendedName>
</protein>
<dbReference type="STRING" id="48727.SAMN05192555_103165"/>
<organism evidence="3 4">
    <name type="scientific">Franzmannia pantelleriensis</name>
    <dbReference type="NCBI Taxonomy" id="48727"/>
    <lineage>
        <taxon>Bacteria</taxon>
        <taxon>Pseudomonadati</taxon>
        <taxon>Pseudomonadota</taxon>
        <taxon>Gammaproteobacteria</taxon>
        <taxon>Oceanospirillales</taxon>
        <taxon>Halomonadaceae</taxon>
        <taxon>Franzmannia</taxon>
    </lineage>
</organism>
<dbReference type="EMBL" id="FNGH01000003">
    <property type="protein sequence ID" value="SDL24138.1"/>
    <property type="molecule type" value="Genomic_DNA"/>
</dbReference>
<dbReference type="Proteomes" id="UP000199107">
    <property type="component" value="Unassembled WGS sequence"/>
</dbReference>
<dbReference type="OrthoDB" id="6166184at2"/>